<name>A0ABT5RCL7_9PSED</name>
<evidence type="ECO:0000313" key="1">
    <source>
        <dbReference type="EMBL" id="MDD1943724.1"/>
    </source>
</evidence>
<dbReference type="RefSeq" id="WP_198861548.1">
    <property type="nucleotide sequence ID" value="NZ_JAEKCO010000001.1"/>
</dbReference>
<reference evidence="1" key="1">
    <citation type="submission" date="2022-07" db="EMBL/GenBank/DDBJ databases">
        <title>Draft genome of Pseudomonas carnis strain LP isolated from cheese.</title>
        <authorList>
            <person name="Wolfe B.E."/>
        </authorList>
    </citation>
    <scope>NUCLEOTIDE SEQUENCE</scope>
    <source>
        <strain evidence="1">LP</strain>
    </source>
</reference>
<organism evidence="1 2">
    <name type="scientific">Pseudomonas carnis</name>
    <dbReference type="NCBI Taxonomy" id="2487355"/>
    <lineage>
        <taxon>Bacteria</taxon>
        <taxon>Pseudomonadati</taxon>
        <taxon>Pseudomonadota</taxon>
        <taxon>Gammaproteobacteria</taxon>
        <taxon>Pseudomonadales</taxon>
        <taxon>Pseudomonadaceae</taxon>
        <taxon>Pseudomonas</taxon>
    </lineage>
</organism>
<accession>A0ABT5RCL7</accession>
<evidence type="ECO:0000313" key="2">
    <source>
        <dbReference type="Proteomes" id="UP001150614"/>
    </source>
</evidence>
<dbReference type="EMBL" id="JANCLL010000006">
    <property type="protein sequence ID" value="MDD1943724.1"/>
    <property type="molecule type" value="Genomic_DNA"/>
</dbReference>
<protein>
    <submittedName>
        <fullName evidence="1">Uncharacterized protein</fullName>
    </submittedName>
</protein>
<gene>
    <name evidence="1" type="ORF">NMG11_07805</name>
</gene>
<comment type="caution">
    <text evidence="1">The sequence shown here is derived from an EMBL/GenBank/DDBJ whole genome shotgun (WGS) entry which is preliminary data.</text>
</comment>
<dbReference type="Proteomes" id="UP001150614">
    <property type="component" value="Unassembled WGS sequence"/>
</dbReference>
<keyword evidence="2" id="KW-1185">Reference proteome</keyword>
<sequence length="177" mass="19747">MFDRRIAGVTIRVQQWMESLVPGHALAEGVETLYGLLLAKRTAFAPGGVASAGFSRSQQVLCRFKLDLCERIEYGLNDSHPYQRMGALLVVGWLSGIVSQAEIAYLGQYDHCVRRTLPSSPQQLAHLMTMLLTAEEMDFLRKKLAKLEMVSSTSMSSFLDALDGAVLRSLRTRRPTR</sequence>
<proteinExistence type="predicted"/>